<dbReference type="SMR" id="A0A194VHG7"/>
<dbReference type="Pfam" id="PF08881">
    <property type="entry name" value="CVNH"/>
    <property type="match status" value="1"/>
</dbReference>
<dbReference type="Proteomes" id="UP000078559">
    <property type="component" value="Unassembled WGS sequence"/>
</dbReference>
<dbReference type="InterPro" id="IPR011058">
    <property type="entry name" value="Cyanovirin-N"/>
</dbReference>
<accession>A0A194VHG7</accession>
<evidence type="ECO:0000313" key="3">
    <source>
        <dbReference type="EMBL" id="KUI63579.1"/>
    </source>
</evidence>
<protein>
    <recommendedName>
        <fullName evidence="2">Cyanovirin-N domain-containing protein</fullName>
    </recommendedName>
</protein>
<dbReference type="InterPro" id="IPR036673">
    <property type="entry name" value="Cyanovirin-N_sf"/>
</dbReference>
<dbReference type="Gene3D" id="2.30.60.10">
    <property type="entry name" value="Cyanovirin-N"/>
    <property type="match status" value="1"/>
</dbReference>
<dbReference type="SUPFAM" id="SSF51322">
    <property type="entry name" value="Cyanovirin-N"/>
    <property type="match status" value="1"/>
</dbReference>
<reference evidence="3" key="1">
    <citation type="submission" date="2014-12" db="EMBL/GenBank/DDBJ databases">
        <title>Genome Sequence of Valsa Canker Pathogens Uncovers a Specific Adaption of Colonization on Woody Bark.</title>
        <authorList>
            <person name="Yin Z."/>
            <person name="Liu H."/>
            <person name="Gao X."/>
            <person name="Li Z."/>
            <person name="Song N."/>
            <person name="Ke X."/>
            <person name="Dai Q."/>
            <person name="Wu Y."/>
            <person name="Sun Y."/>
            <person name="Xu J.-R."/>
            <person name="Kang Z.K."/>
            <person name="Wang L."/>
            <person name="Huang L."/>
        </authorList>
    </citation>
    <scope>NUCLEOTIDE SEQUENCE [LARGE SCALE GENOMIC DNA]</scope>
    <source>
        <strain evidence="3">03-8</strain>
    </source>
</reference>
<keyword evidence="4" id="KW-1185">Reference proteome</keyword>
<dbReference type="OrthoDB" id="5224601at2759"/>
<dbReference type="AlphaFoldDB" id="A0A194VHG7"/>
<name>A0A194VHG7_CYTMA</name>
<evidence type="ECO:0000256" key="1">
    <source>
        <dbReference type="SAM" id="SignalP"/>
    </source>
</evidence>
<proteinExistence type="predicted"/>
<feature type="signal peptide" evidence="1">
    <location>
        <begin position="1"/>
        <end position="21"/>
    </location>
</feature>
<evidence type="ECO:0000313" key="4">
    <source>
        <dbReference type="Proteomes" id="UP000078559"/>
    </source>
</evidence>
<dbReference type="EMBL" id="KN796113">
    <property type="protein sequence ID" value="KUI63579.1"/>
    <property type="molecule type" value="Genomic_DNA"/>
</dbReference>
<evidence type="ECO:0000259" key="2">
    <source>
        <dbReference type="Pfam" id="PF08881"/>
    </source>
</evidence>
<organism evidence="3 4">
    <name type="scientific">Cytospora mali</name>
    <name type="common">Apple Valsa canker fungus</name>
    <name type="synonym">Valsa mali</name>
    <dbReference type="NCBI Taxonomy" id="578113"/>
    <lineage>
        <taxon>Eukaryota</taxon>
        <taxon>Fungi</taxon>
        <taxon>Dikarya</taxon>
        <taxon>Ascomycota</taxon>
        <taxon>Pezizomycotina</taxon>
        <taxon>Sordariomycetes</taxon>
        <taxon>Sordariomycetidae</taxon>
        <taxon>Diaporthales</taxon>
        <taxon>Cytosporaceae</taxon>
        <taxon>Cytospora</taxon>
    </lineage>
</organism>
<sequence>MKRLALTIAPFAAYLVQKAVAQDDLDLELISSCEGLSINPYTGVLSGECQAGEDLAVTSVNLNECLGWGAPTSSGHLYGLTPDGPVNSLGPVEDGNFTENCSPCYIIKKDEKGQTAAQLMCSCSPEGSDFKTEYTLDLTDVINVTNDGCLECMGVSGDCAPEVPLEPSRRFVPGDLDRDGFDDVEELLDWLELRAKTQIIPCEAQIVNNPRLLPKTFLNTTYHRCKEDHSLCCYQTYGIGCLTRFEAFLLITGSKYWYRMHYAINLFTLELESLASVAQICKYPGQCDEKDTPQDNATGVMKCNGLILCETVAVTARADGQNGAFGVDICCLWANEDSIDSSDLDCHYHSDSNALRLAHEVSKLGEGGWTFIRKVNLDSNGRL</sequence>
<keyword evidence="1" id="KW-0732">Signal</keyword>
<feature type="domain" description="Cyanovirin-N" evidence="2">
    <location>
        <begin position="31"/>
        <end position="150"/>
    </location>
</feature>
<feature type="chain" id="PRO_5008266483" description="Cyanovirin-N domain-containing protein" evidence="1">
    <location>
        <begin position="22"/>
        <end position="383"/>
    </location>
</feature>
<gene>
    <name evidence="3" type="ORF">VM1G_10322</name>
</gene>